<keyword evidence="1" id="KW-0812">Transmembrane</keyword>
<gene>
    <name evidence="2" type="ORF">OG814_42455</name>
</gene>
<evidence type="ECO:0000313" key="2">
    <source>
        <dbReference type="EMBL" id="WTR75917.1"/>
    </source>
</evidence>
<keyword evidence="2" id="KW-0614">Plasmid</keyword>
<dbReference type="RefSeq" id="WP_327166743.1">
    <property type="nucleotide sequence ID" value="NZ_CP108189.1"/>
</dbReference>
<dbReference type="Proteomes" id="UP001622594">
    <property type="component" value="Plasmid unnamed1"/>
</dbReference>
<feature type="transmembrane region" description="Helical" evidence="1">
    <location>
        <begin position="12"/>
        <end position="35"/>
    </location>
</feature>
<accession>A0ABZ1LND9</accession>
<reference evidence="2 3" key="1">
    <citation type="submission" date="2022-10" db="EMBL/GenBank/DDBJ databases">
        <title>The complete genomes of actinobacterial strains from the NBC collection.</title>
        <authorList>
            <person name="Joergensen T.S."/>
            <person name="Alvarez Arevalo M."/>
            <person name="Sterndorff E.B."/>
            <person name="Faurdal D."/>
            <person name="Vuksanovic O."/>
            <person name="Mourched A.-S."/>
            <person name="Charusanti P."/>
            <person name="Shaw S."/>
            <person name="Blin K."/>
            <person name="Weber T."/>
        </authorList>
    </citation>
    <scope>NUCLEOTIDE SEQUENCE [LARGE SCALE GENOMIC DNA]</scope>
    <source>
        <strain evidence="2 3">NBC_00123</strain>
        <plasmid evidence="2 3">unnamed1</plasmid>
    </source>
</reference>
<protein>
    <submittedName>
        <fullName evidence="2">Uncharacterized protein</fullName>
    </submittedName>
</protein>
<organism evidence="2 3">
    <name type="scientific">Streptomyces zaomyceticus</name>
    <dbReference type="NCBI Taxonomy" id="68286"/>
    <lineage>
        <taxon>Bacteria</taxon>
        <taxon>Bacillati</taxon>
        <taxon>Actinomycetota</taxon>
        <taxon>Actinomycetes</taxon>
        <taxon>Kitasatosporales</taxon>
        <taxon>Streptomycetaceae</taxon>
        <taxon>Streptomyces</taxon>
    </lineage>
</organism>
<dbReference type="EMBL" id="CP108189">
    <property type="protein sequence ID" value="WTR75917.1"/>
    <property type="molecule type" value="Genomic_DNA"/>
</dbReference>
<evidence type="ECO:0000313" key="3">
    <source>
        <dbReference type="Proteomes" id="UP001622594"/>
    </source>
</evidence>
<proteinExistence type="predicted"/>
<keyword evidence="1" id="KW-1133">Transmembrane helix</keyword>
<geneLocation type="plasmid" evidence="2 3">
    <name>unnamed1</name>
</geneLocation>
<evidence type="ECO:0000256" key="1">
    <source>
        <dbReference type="SAM" id="Phobius"/>
    </source>
</evidence>
<keyword evidence="1" id="KW-0472">Membrane</keyword>
<keyword evidence="3" id="KW-1185">Reference proteome</keyword>
<name>A0ABZ1LND9_9ACTN</name>
<sequence length="49" mass="5944">MDRFFRRRSYPWWAWAFIIVPTMVGVSAKAGYWGWRLWDYAQAATGPWM</sequence>